<dbReference type="InterPro" id="IPR001789">
    <property type="entry name" value="Sig_transdc_resp-reg_receiver"/>
</dbReference>
<organism evidence="4 5">
    <name type="scientific">Keguizhuia sedimenti</name>
    <dbReference type="NCBI Taxonomy" id="3064264"/>
    <lineage>
        <taxon>Bacteria</taxon>
        <taxon>Pseudomonadati</taxon>
        <taxon>Pseudomonadota</taxon>
        <taxon>Betaproteobacteria</taxon>
        <taxon>Burkholderiales</taxon>
        <taxon>Oxalobacteraceae</taxon>
        <taxon>Keguizhuia</taxon>
    </lineage>
</organism>
<evidence type="ECO:0000256" key="1">
    <source>
        <dbReference type="ARBA" id="ARBA00022553"/>
    </source>
</evidence>
<dbReference type="CDD" id="cd00156">
    <property type="entry name" value="REC"/>
    <property type="match status" value="1"/>
</dbReference>
<keyword evidence="1 2" id="KW-0597">Phosphoprotein</keyword>
<dbReference type="SUPFAM" id="SSF52172">
    <property type="entry name" value="CheY-like"/>
    <property type="match status" value="1"/>
</dbReference>
<dbReference type="PROSITE" id="PS50110">
    <property type="entry name" value="RESPONSE_REGULATORY"/>
    <property type="match status" value="1"/>
</dbReference>
<dbReference type="SMART" id="SM00448">
    <property type="entry name" value="REC"/>
    <property type="match status" value="1"/>
</dbReference>
<comment type="caution">
    <text evidence="4">The sequence shown here is derived from an EMBL/GenBank/DDBJ whole genome shotgun (WGS) entry which is preliminary data.</text>
</comment>
<gene>
    <name evidence="4" type="ORF">Q8A64_14980</name>
</gene>
<evidence type="ECO:0000313" key="5">
    <source>
        <dbReference type="Proteomes" id="UP001225596"/>
    </source>
</evidence>
<proteinExistence type="predicted"/>
<feature type="domain" description="Response regulatory" evidence="3">
    <location>
        <begin position="63"/>
        <end position="174"/>
    </location>
</feature>
<sequence length="190" mass="20603">HGGRLDPGVQLISKPYRREDLARKIRHMLANAKPIVLPEKALSDEREVKHKINASALSLTPLQILVVEDSKDMLEILCKQLIRLGHDAKGVGSAEAAMQELNARRFDVLLTDVNLPGMSGVELARKACDGAPGIKIVISSGYGSFSLEELQLEAVFLPKPYNFEALTMVFADISAAKSLASEAALDAIET</sequence>
<dbReference type="RefSeq" id="WP_338437658.1">
    <property type="nucleotide sequence ID" value="NZ_JAUYVH010000011.1"/>
</dbReference>
<dbReference type="EMBL" id="JAUYVH010000011">
    <property type="protein sequence ID" value="MDQ9171716.1"/>
    <property type="molecule type" value="Genomic_DNA"/>
</dbReference>
<dbReference type="InterPro" id="IPR011006">
    <property type="entry name" value="CheY-like_superfamily"/>
</dbReference>
<dbReference type="InterPro" id="IPR050595">
    <property type="entry name" value="Bact_response_regulator"/>
</dbReference>
<accession>A0ABU1BRR7</accession>
<evidence type="ECO:0000256" key="2">
    <source>
        <dbReference type="PROSITE-ProRule" id="PRU00169"/>
    </source>
</evidence>
<dbReference type="Gene3D" id="3.40.50.2300">
    <property type="match status" value="1"/>
</dbReference>
<keyword evidence="5" id="KW-1185">Reference proteome</keyword>
<protein>
    <submittedName>
        <fullName evidence="4">Response regulator</fullName>
    </submittedName>
</protein>
<evidence type="ECO:0000313" key="4">
    <source>
        <dbReference type="EMBL" id="MDQ9171716.1"/>
    </source>
</evidence>
<reference evidence="4 5" key="1">
    <citation type="submission" date="2023-08" db="EMBL/GenBank/DDBJ databases">
        <title>Oxalobacteraceae gen .nov., isolated from river sludge outside the plant.</title>
        <authorList>
            <person name="Zhao S.Y."/>
        </authorList>
    </citation>
    <scope>NUCLEOTIDE SEQUENCE [LARGE SCALE GENOMIC DNA]</scope>
    <source>
        <strain evidence="4 5">R-40</strain>
    </source>
</reference>
<dbReference type="PANTHER" id="PTHR44591">
    <property type="entry name" value="STRESS RESPONSE REGULATOR PROTEIN 1"/>
    <property type="match status" value="1"/>
</dbReference>
<feature type="non-terminal residue" evidence="4">
    <location>
        <position position="1"/>
    </location>
</feature>
<name>A0ABU1BRR7_9BURK</name>
<evidence type="ECO:0000259" key="3">
    <source>
        <dbReference type="PROSITE" id="PS50110"/>
    </source>
</evidence>
<dbReference type="Pfam" id="PF00072">
    <property type="entry name" value="Response_reg"/>
    <property type="match status" value="1"/>
</dbReference>
<dbReference type="Proteomes" id="UP001225596">
    <property type="component" value="Unassembled WGS sequence"/>
</dbReference>
<feature type="modified residue" description="4-aspartylphosphate" evidence="2">
    <location>
        <position position="112"/>
    </location>
</feature>
<dbReference type="PANTHER" id="PTHR44591:SF3">
    <property type="entry name" value="RESPONSE REGULATORY DOMAIN-CONTAINING PROTEIN"/>
    <property type="match status" value="1"/>
</dbReference>